<dbReference type="InterPro" id="IPR000953">
    <property type="entry name" value="Chromo/chromo_shadow_dom"/>
</dbReference>
<dbReference type="GO" id="GO:0005634">
    <property type="term" value="C:nucleus"/>
    <property type="evidence" value="ECO:0007669"/>
    <property type="project" value="UniProtKB-SubCell"/>
</dbReference>
<dbReference type="Pfam" id="PF00385">
    <property type="entry name" value="Chromo"/>
    <property type="match status" value="1"/>
</dbReference>
<feature type="region of interest" description="Disordered" evidence="3">
    <location>
        <begin position="66"/>
        <end position="153"/>
    </location>
</feature>
<dbReference type="OrthoDB" id="1918685at2759"/>
<dbReference type="InterPro" id="IPR023779">
    <property type="entry name" value="Chromodomain_CS"/>
</dbReference>
<name>A0A1J4K7I9_9EUKA</name>
<dbReference type="VEuPathDB" id="TrichDB:TRFO_01290"/>
<dbReference type="PANTHER" id="PTHR22812">
    <property type="entry name" value="CHROMOBOX PROTEIN"/>
    <property type="match status" value="1"/>
</dbReference>
<evidence type="ECO:0000313" key="6">
    <source>
        <dbReference type="Proteomes" id="UP000179807"/>
    </source>
</evidence>
<comment type="subcellular location">
    <subcellularLocation>
        <location evidence="1">Nucleus</location>
    </subcellularLocation>
</comment>
<dbReference type="InterPro" id="IPR016197">
    <property type="entry name" value="Chromo-like_dom_sf"/>
</dbReference>
<dbReference type="RefSeq" id="XP_068360299.1">
    <property type="nucleotide sequence ID" value="XM_068490014.1"/>
</dbReference>
<evidence type="ECO:0000256" key="3">
    <source>
        <dbReference type="SAM" id="MobiDB-lite"/>
    </source>
</evidence>
<dbReference type="CDD" id="cd00024">
    <property type="entry name" value="CD_CSD"/>
    <property type="match status" value="1"/>
</dbReference>
<dbReference type="SUPFAM" id="SSF54160">
    <property type="entry name" value="Chromo domain-like"/>
    <property type="match status" value="1"/>
</dbReference>
<dbReference type="AlphaFoldDB" id="A0A1J4K7I9"/>
<organism evidence="5 6">
    <name type="scientific">Tritrichomonas foetus</name>
    <dbReference type="NCBI Taxonomy" id="1144522"/>
    <lineage>
        <taxon>Eukaryota</taxon>
        <taxon>Metamonada</taxon>
        <taxon>Parabasalia</taxon>
        <taxon>Tritrichomonadida</taxon>
        <taxon>Tritrichomonadidae</taxon>
        <taxon>Tritrichomonas</taxon>
    </lineage>
</organism>
<reference evidence="5" key="1">
    <citation type="submission" date="2016-10" db="EMBL/GenBank/DDBJ databases">
        <authorList>
            <person name="Benchimol M."/>
            <person name="Almeida L.G."/>
            <person name="Vasconcelos A.T."/>
            <person name="Perreira-Neves A."/>
            <person name="Rosa I.A."/>
            <person name="Tasca T."/>
            <person name="Bogo M.R."/>
            <person name="de Souza W."/>
        </authorList>
    </citation>
    <scope>NUCLEOTIDE SEQUENCE [LARGE SCALE GENOMIC DNA]</scope>
    <source>
        <strain evidence="5">K</strain>
    </source>
</reference>
<protein>
    <recommendedName>
        <fullName evidence="4">Chromo domain-containing protein</fullName>
    </recommendedName>
</protein>
<feature type="compositionally biased region" description="Polar residues" evidence="3">
    <location>
        <begin position="124"/>
        <end position="148"/>
    </location>
</feature>
<dbReference type="Gene3D" id="2.40.50.40">
    <property type="match status" value="1"/>
</dbReference>
<dbReference type="EMBL" id="MLAK01000704">
    <property type="protein sequence ID" value="OHT07163.1"/>
    <property type="molecule type" value="Genomic_DNA"/>
</dbReference>
<dbReference type="SMART" id="SM00298">
    <property type="entry name" value="CHROMO"/>
    <property type="match status" value="1"/>
</dbReference>
<dbReference type="PROSITE" id="PS50013">
    <property type="entry name" value="CHROMO_2"/>
    <property type="match status" value="1"/>
</dbReference>
<dbReference type="InterPro" id="IPR051219">
    <property type="entry name" value="Heterochromatin_chromo-domain"/>
</dbReference>
<sequence>MSSENEEEEEIFEVEAILGHRKQKDKIFYKIKWKGYSLKDCTWEEEKNLSCPDILNEYIMKLEQEAKDKTQKSPTQSKLTKFLKNQDAKPPKKVQEDKEKSQSSNVKKSAKQATSPKKVKSPSRKMQLSTFSGASNNQRKMESSLQKLENNEGKQSDVRILDEILDPLIYNKKKVQVLAVDKDPDTNRCLYLVQVQHKGKVMKKVLTSSECQKYCFDSLIKFYIENIHFDEVYHPQNEKHS</sequence>
<evidence type="ECO:0000256" key="1">
    <source>
        <dbReference type="ARBA" id="ARBA00004123"/>
    </source>
</evidence>
<comment type="caution">
    <text evidence="5">The sequence shown here is derived from an EMBL/GenBank/DDBJ whole genome shotgun (WGS) entry which is preliminary data.</text>
</comment>
<evidence type="ECO:0000256" key="2">
    <source>
        <dbReference type="ARBA" id="ARBA00023242"/>
    </source>
</evidence>
<evidence type="ECO:0000313" key="5">
    <source>
        <dbReference type="EMBL" id="OHT07163.1"/>
    </source>
</evidence>
<feature type="compositionally biased region" description="Polar residues" evidence="3">
    <location>
        <begin position="102"/>
        <end position="115"/>
    </location>
</feature>
<feature type="domain" description="Chromo" evidence="4">
    <location>
        <begin position="12"/>
        <end position="70"/>
    </location>
</feature>
<accession>A0A1J4K7I9</accession>
<dbReference type="GeneID" id="94824718"/>
<keyword evidence="2" id="KW-0539">Nucleus</keyword>
<dbReference type="Proteomes" id="UP000179807">
    <property type="component" value="Unassembled WGS sequence"/>
</dbReference>
<dbReference type="InterPro" id="IPR023780">
    <property type="entry name" value="Chromo_domain"/>
</dbReference>
<evidence type="ECO:0000259" key="4">
    <source>
        <dbReference type="PROSITE" id="PS50013"/>
    </source>
</evidence>
<keyword evidence="6" id="KW-1185">Reference proteome</keyword>
<feature type="compositionally biased region" description="Basic and acidic residues" evidence="3">
    <location>
        <begin position="84"/>
        <end position="101"/>
    </location>
</feature>
<dbReference type="PROSITE" id="PS00598">
    <property type="entry name" value="CHROMO_1"/>
    <property type="match status" value="1"/>
</dbReference>
<gene>
    <name evidence="5" type="ORF">TRFO_01290</name>
</gene>
<proteinExistence type="predicted"/>